<proteinExistence type="predicted"/>
<evidence type="ECO:0000313" key="2">
    <source>
        <dbReference type="EMBL" id="RDX50362.1"/>
    </source>
</evidence>
<keyword evidence="3" id="KW-1185">Reference proteome</keyword>
<organism evidence="2 3">
    <name type="scientific">Lentinus brumalis</name>
    <dbReference type="NCBI Taxonomy" id="2498619"/>
    <lineage>
        <taxon>Eukaryota</taxon>
        <taxon>Fungi</taxon>
        <taxon>Dikarya</taxon>
        <taxon>Basidiomycota</taxon>
        <taxon>Agaricomycotina</taxon>
        <taxon>Agaricomycetes</taxon>
        <taxon>Polyporales</taxon>
        <taxon>Polyporaceae</taxon>
        <taxon>Lentinus</taxon>
    </lineage>
</organism>
<dbReference type="EMBL" id="KZ857400">
    <property type="protein sequence ID" value="RDX50362.1"/>
    <property type="molecule type" value="Genomic_DNA"/>
</dbReference>
<accession>A0A371DD08</accession>
<name>A0A371DD08_9APHY</name>
<dbReference type="AlphaFoldDB" id="A0A371DD08"/>
<feature type="region of interest" description="Disordered" evidence="1">
    <location>
        <begin position="41"/>
        <end position="73"/>
    </location>
</feature>
<dbReference type="Proteomes" id="UP000256964">
    <property type="component" value="Unassembled WGS sequence"/>
</dbReference>
<gene>
    <name evidence="2" type="ORF">OH76DRAFT_473318</name>
</gene>
<evidence type="ECO:0000313" key="3">
    <source>
        <dbReference type="Proteomes" id="UP000256964"/>
    </source>
</evidence>
<reference evidence="2 3" key="1">
    <citation type="journal article" date="2018" name="Biotechnol. Biofuels">
        <title>Integrative visual omics of the white-rot fungus Polyporus brumalis exposes the biotechnological potential of its oxidative enzymes for delignifying raw plant biomass.</title>
        <authorList>
            <person name="Miyauchi S."/>
            <person name="Rancon A."/>
            <person name="Drula E."/>
            <person name="Hage H."/>
            <person name="Chaduli D."/>
            <person name="Favel A."/>
            <person name="Grisel S."/>
            <person name="Henrissat B."/>
            <person name="Herpoel-Gimbert I."/>
            <person name="Ruiz-Duenas F.J."/>
            <person name="Chevret D."/>
            <person name="Hainaut M."/>
            <person name="Lin J."/>
            <person name="Wang M."/>
            <person name="Pangilinan J."/>
            <person name="Lipzen A."/>
            <person name="Lesage-Meessen L."/>
            <person name="Navarro D."/>
            <person name="Riley R."/>
            <person name="Grigoriev I.V."/>
            <person name="Zhou S."/>
            <person name="Raouche S."/>
            <person name="Rosso M.N."/>
        </authorList>
    </citation>
    <scope>NUCLEOTIDE SEQUENCE [LARGE SCALE GENOMIC DNA]</scope>
    <source>
        <strain evidence="2 3">BRFM 1820</strain>
    </source>
</reference>
<feature type="region of interest" description="Disordered" evidence="1">
    <location>
        <begin position="85"/>
        <end position="134"/>
    </location>
</feature>
<sequence length="226" mass="23804">MYAPSNLGVIAAAGNLYSCTTGSSFRALLCNASARLRLPATTGRATSRCPPSTAGFPLQSSQRTGPSSPLAPRLLRRVSVSLLRSGARSGNRAAQPHPRPLRYGAHRGSSEDTPRPPAHLSGNPQAGGADGTEYVAPSRVVADPRGRATSRMIACSPCGTSGVDRGGGGGRDAAVRLSFVQRASVVLPRGWACCVRRNDTIVWSRVYSTGRLSTCSNLQRPTYLHY</sequence>
<evidence type="ECO:0000256" key="1">
    <source>
        <dbReference type="SAM" id="MobiDB-lite"/>
    </source>
</evidence>
<protein>
    <submittedName>
        <fullName evidence="2">Uncharacterized protein</fullName>
    </submittedName>
</protein>